<comment type="function">
    <text evidence="4">Component of the exocyst complex involved in the docking of exocytic vesicles with fusion sites on the plasma membrane.</text>
</comment>
<comment type="similarity">
    <text evidence="4">Belongs to the SEC8 family.</text>
</comment>
<dbReference type="AlphaFoldDB" id="A0A1B2JIE0"/>
<accession>A0A1B2JIE0</accession>
<organism evidence="8 9">
    <name type="scientific">Komagataella pastoris</name>
    <name type="common">Yeast</name>
    <name type="synonym">Pichia pastoris</name>
    <dbReference type="NCBI Taxonomy" id="4922"/>
    <lineage>
        <taxon>Eukaryota</taxon>
        <taxon>Fungi</taxon>
        <taxon>Dikarya</taxon>
        <taxon>Ascomycota</taxon>
        <taxon>Saccharomycotina</taxon>
        <taxon>Pichiomycetes</taxon>
        <taxon>Pichiales</taxon>
        <taxon>Pichiaceae</taxon>
        <taxon>Komagataella</taxon>
    </lineage>
</organism>
<dbReference type="InterPro" id="IPR039682">
    <property type="entry name" value="Sec8/EXOC4"/>
</dbReference>
<evidence type="ECO:0000313" key="8">
    <source>
        <dbReference type="EMBL" id="ANZ77742.1"/>
    </source>
</evidence>
<evidence type="ECO:0000256" key="3">
    <source>
        <dbReference type="ARBA" id="ARBA00022927"/>
    </source>
</evidence>
<protein>
    <recommendedName>
        <fullName evidence="4">Exocyst complex component Sec8</fullName>
    </recommendedName>
</protein>
<dbReference type="OrthoDB" id="272977at2759"/>
<evidence type="ECO:0000256" key="2">
    <source>
        <dbReference type="ARBA" id="ARBA00022483"/>
    </source>
</evidence>
<sequence length="916" mass="106206">MEQPINSVHNGSNSLDNLEHLLKQAEKNWKVLMDEDSVSALDIALPFLDRTSVGMASQYPEFKELERNLFNGLQNVVFENFNAFNDSVGAYQITRDKIGKSQNIIKEINGTLEQSGKDIMSNKEILKELNNNSQKYEQIIETLDQIEILRKKNVEIEALIDKKAFYKVERLLAESWDICKQYNLNELESLSHIKENLEVQSNNLVELVVEELHSIIYLKNIKRQEETHEELKTYKKIKDFLFKFENNYNFFDMINKEVAFIDNDYEYVYLLLKTLKNLNSLDDTLNSLKSRLSTELQFLFNSIQEEIKSSNGKNIQVANLDMTDLDSFGISDIGNSVLQSFFSRIFNRCCHVLEFLLITYKISEIVSDNSNCKLNFQFSDLWDIFSAEITNLMLAYISKSESSDKSQHSNDKHMFQFNSLDFKNTKAEIFSIDLQSILQDLFPNYDLKNPTTNSVYIKDDFSVNKTTLIPPNVFNMSVILNNLLQFIHLSLQLISVVKDEKIDPALLCDRFMETAFLPRLQHLLDGIFQSLFKDGTVDVDSYHNVFKTFFSKVCDILNTSIIYKSEFVRIILKLLNKMSGLYTDCFKKHFGGPGKNTKTGQLLANNSLRNASKIPDFAAETSILLSNNFMEQATTRDFLTDEELTQLIKLLTSIDKMLEWLLPMRRVGSNLNQDNTNDNDEKVDFLKDKWLFLEGSPISTVLLTFSKDSVIEFDSQVDTFYKLMTDIKLILRYDLRLKIGYFVSQMFLTETWLLPYERNRPSLLIESLNKKILQIDHLLTNRDYKTFVFQGISFFANKLFIKGAFDIVALNEHGIGKLYSNIIILQQVLRTLVDDPDEINFTSCINYYEMFKRTDKGIVDQVSRGENKYSYDENAQMIKLFFSEGLSKQMNTGKKMSFGADKRCEESIQALKNLYK</sequence>
<keyword evidence="3 4" id="KW-0653">Protein transport</keyword>
<dbReference type="Pfam" id="PF04048">
    <property type="entry name" value="Sec8_N"/>
    <property type="match status" value="1"/>
</dbReference>
<keyword evidence="9" id="KW-1185">Reference proteome</keyword>
<evidence type="ECO:0000313" key="9">
    <source>
        <dbReference type="Proteomes" id="UP000094565"/>
    </source>
</evidence>
<proteinExistence type="inferred from homology"/>
<reference evidence="8 9" key="1">
    <citation type="submission" date="2016-02" db="EMBL/GenBank/DDBJ databases">
        <title>Comparative genomic and transcriptomic foundation for Pichia pastoris.</title>
        <authorList>
            <person name="Love K.R."/>
            <person name="Shah K.A."/>
            <person name="Whittaker C.A."/>
            <person name="Wu J."/>
            <person name="Bartlett M.C."/>
            <person name="Ma D."/>
            <person name="Leeson R.L."/>
            <person name="Priest M."/>
            <person name="Young S.K."/>
            <person name="Love J.C."/>
        </authorList>
    </citation>
    <scope>NUCLEOTIDE SEQUENCE [LARGE SCALE GENOMIC DNA]</scope>
    <source>
        <strain evidence="8 9">ATCC 28485</strain>
    </source>
</reference>
<dbReference type="GO" id="GO:0000145">
    <property type="term" value="C:exocyst"/>
    <property type="evidence" value="ECO:0007669"/>
    <property type="project" value="UniProtKB-UniRule"/>
</dbReference>
<dbReference type="Proteomes" id="UP000094565">
    <property type="component" value="Chromosome 4"/>
</dbReference>
<dbReference type="GO" id="GO:0006893">
    <property type="term" value="P:Golgi to plasma membrane transport"/>
    <property type="evidence" value="ECO:0007669"/>
    <property type="project" value="TreeGrafter"/>
</dbReference>
<dbReference type="GO" id="GO:0006904">
    <property type="term" value="P:vesicle docking involved in exocytosis"/>
    <property type="evidence" value="ECO:0007669"/>
    <property type="project" value="InterPro"/>
</dbReference>
<evidence type="ECO:0000256" key="1">
    <source>
        <dbReference type="ARBA" id="ARBA00022448"/>
    </source>
</evidence>
<keyword evidence="5" id="KW-0175">Coiled coil</keyword>
<feature type="coiled-coil region" evidence="5">
    <location>
        <begin position="8"/>
        <end position="35"/>
    </location>
</feature>
<dbReference type="GO" id="GO:0006612">
    <property type="term" value="P:protein targeting to membrane"/>
    <property type="evidence" value="ECO:0007669"/>
    <property type="project" value="UniProtKB-UniRule"/>
</dbReference>
<keyword evidence="1 4" id="KW-0813">Transport</keyword>
<gene>
    <name evidence="8" type="primary">SEC8</name>
    <name evidence="8" type="ORF">ATY40_BA7505222</name>
</gene>
<evidence type="ECO:0000259" key="7">
    <source>
        <dbReference type="Pfam" id="PF20652"/>
    </source>
</evidence>
<evidence type="ECO:0000259" key="6">
    <source>
        <dbReference type="Pfam" id="PF04048"/>
    </source>
</evidence>
<dbReference type="EMBL" id="CP014587">
    <property type="protein sequence ID" value="ANZ77742.1"/>
    <property type="molecule type" value="Genomic_DNA"/>
</dbReference>
<dbReference type="PANTHER" id="PTHR14146:SF0">
    <property type="entry name" value="EXOCYST COMPLEX COMPONENT 4"/>
    <property type="match status" value="1"/>
</dbReference>
<dbReference type="InterPro" id="IPR007191">
    <property type="entry name" value="Sec8_exocyst_N"/>
</dbReference>
<keyword evidence="2 4" id="KW-0268">Exocytosis</keyword>
<evidence type="ECO:0000256" key="4">
    <source>
        <dbReference type="RuleBase" id="RU367079"/>
    </source>
</evidence>
<dbReference type="InterPro" id="IPR048630">
    <property type="entry name" value="Sec8_M"/>
</dbReference>
<dbReference type="GO" id="GO:0015031">
    <property type="term" value="P:protein transport"/>
    <property type="evidence" value="ECO:0007669"/>
    <property type="project" value="UniProtKB-KW"/>
</dbReference>
<feature type="domain" description="Exocyst complex component Sec8 middle helical bundle" evidence="7">
    <location>
        <begin position="263"/>
        <end position="483"/>
    </location>
</feature>
<evidence type="ECO:0000256" key="5">
    <source>
        <dbReference type="SAM" id="Coils"/>
    </source>
</evidence>
<name>A0A1B2JIE0_PICPA</name>
<dbReference type="PANTHER" id="PTHR14146">
    <property type="entry name" value="EXOCYST COMPLEX COMPONENT 4"/>
    <property type="match status" value="1"/>
</dbReference>
<dbReference type="Pfam" id="PF20652">
    <property type="entry name" value="Sec8_C"/>
    <property type="match status" value="1"/>
</dbReference>
<feature type="domain" description="Exocyst complex component Sec8 N-terminal" evidence="6">
    <location>
        <begin position="17"/>
        <end position="158"/>
    </location>
</feature>
<dbReference type="GO" id="GO:0090522">
    <property type="term" value="P:vesicle tethering involved in exocytosis"/>
    <property type="evidence" value="ECO:0007669"/>
    <property type="project" value="UniProtKB-UniRule"/>
</dbReference>